<proteinExistence type="predicted"/>
<name>A0ACD3AY07_9AGAR</name>
<evidence type="ECO:0000313" key="2">
    <source>
        <dbReference type="Proteomes" id="UP000308600"/>
    </source>
</evidence>
<accession>A0ACD3AY07</accession>
<sequence length="517" mass="57225">MEAATNRGTRPSNPESPADSLFHELPPEILFHIFQLTITPGCFLDHSLSRGPNSEWCEDLRIRKTLLLVCKFWHLTALPILYRYVIIRRVGQLVALSRTLEDNPKRIGTVVQSIVLEGFVPQGYSKLFTQRIEVILGICPALSSLSFNVLLPKPTSTLDISVNKNITHLTLSGNTNYGDVSQILQNLCDCLTYLSIRVSSGDPDLSISFPRLKTIISNFDTQAITHTTFNWTMPVLTAITVHILGGENPQCLTACASFCGLHGRNVKSLCLSSGYGPAQRIPMQSVINYCPSIEYLQASSGMIKWLSHPRVKHIDIGDSPFPHGPQNNPTVPDLLSYDWDCPSLSRVRFFTGDLFLIEGLKNSLPLDFERSPENPSAGISFENLCVCRTALHGRDVQYIHPLGDHRPTDLGKGIDVPDPTEKEWDDSDRETDSFGSASDDSWSATSTSPSGDEDLSPESSQFGEFSGQMPGPPDVHQALELFTNSLEVGSGPMEGDDQHWWSYVDSEVNAWDDEESS</sequence>
<organism evidence="1 2">
    <name type="scientific">Pluteus cervinus</name>
    <dbReference type="NCBI Taxonomy" id="181527"/>
    <lineage>
        <taxon>Eukaryota</taxon>
        <taxon>Fungi</taxon>
        <taxon>Dikarya</taxon>
        <taxon>Basidiomycota</taxon>
        <taxon>Agaricomycotina</taxon>
        <taxon>Agaricomycetes</taxon>
        <taxon>Agaricomycetidae</taxon>
        <taxon>Agaricales</taxon>
        <taxon>Pluteineae</taxon>
        <taxon>Pluteaceae</taxon>
        <taxon>Pluteus</taxon>
    </lineage>
</organism>
<protein>
    <submittedName>
        <fullName evidence="1">Uncharacterized protein</fullName>
    </submittedName>
</protein>
<keyword evidence="2" id="KW-1185">Reference proteome</keyword>
<dbReference type="Proteomes" id="UP000308600">
    <property type="component" value="Unassembled WGS sequence"/>
</dbReference>
<gene>
    <name evidence="1" type="ORF">BDN72DRAFT_838809</name>
</gene>
<reference evidence="1 2" key="1">
    <citation type="journal article" date="2019" name="Nat. Ecol. Evol.">
        <title>Megaphylogeny resolves global patterns of mushroom evolution.</title>
        <authorList>
            <person name="Varga T."/>
            <person name="Krizsan K."/>
            <person name="Foldi C."/>
            <person name="Dima B."/>
            <person name="Sanchez-Garcia M."/>
            <person name="Sanchez-Ramirez S."/>
            <person name="Szollosi G.J."/>
            <person name="Szarkandi J.G."/>
            <person name="Papp V."/>
            <person name="Albert L."/>
            <person name="Andreopoulos W."/>
            <person name="Angelini C."/>
            <person name="Antonin V."/>
            <person name="Barry K.W."/>
            <person name="Bougher N.L."/>
            <person name="Buchanan P."/>
            <person name="Buyck B."/>
            <person name="Bense V."/>
            <person name="Catcheside P."/>
            <person name="Chovatia M."/>
            <person name="Cooper J."/>
            <person name="Damon W."/>
            <person name="Desjardin D."/>
            <person name="Finy P."/>
            <person name="Geml J."/>
            <person name="Haridas S."/>
            <person name="Hughes K."/>
            <person name="Justo A."/>
            <person name="Karasinski D."/>
            <person name="Kautmanova I."/>
            <person name="Kiss B."/>
            <person name="Kocsube S."/>
            <person name="Kotiranta H."/>
            <person name="LaButti K.M."/>
            <person name="Lechner B.E."/>
            <person name="Liimatainen K."/>
            <person name="Lipzen A."/>
            <person name="Lukacs Z."/>
            <person name="Mihaltcheva S."/>
            <person name="Morgado L.N."/>
            <person name="Niskanen T."/>
            <person name="Noordeloos M.E."/>
            <person name="Ohm R.A."/>
            <person name="Ortiz-Santana B."/>
            <person name="Ovrebo C."/>
            <person name="Racz N."/>
            <person name="Riley R."/>
            <person name="Savchenko A."/>
            <person name="Shiryaev A."/>
            <person name="Soop K."/>
            <person name="Spirin V."/>
            <person name="Szebenyi C."/>
            <person name="Tomsovsky M."/>
            <person name="Tulloss R.E."/>
            <person name="Uehling J."/>
            <person name="Grigoriev I.V."/>
            <person name="Vagvolgyi C."/>
            <person name="Papp T."/>
            <person name="Martin F.M."/>
            <person name="Miettinen O."/>
            <person name="Hibbett D.S."/>
            <person name="Nagy L.G."/>
        </authorList>
    </citation>
    <scope>NUCLEOTIDE SEQUENCE [LARGE SCALE GENOMIC DNA]</scope>
    <source>
        <strain evidence="1 2">NL-1719</strain>
    </source>
</reference>
<evidence type="ECO:0000313" key="1">
    <source>
        <dbReference type="EMBL" id="TFK70584.1"/>
    </source>
</evidence>
<dbReference type="EMBL" id="ML208311">
    <property type="protein sequence ID" value="TFK70584.1"/>
    <property type="molecule type" value="Genomic_DNA"/>
</dbReference>